<protein>
    <submittedName>
        <fullName evidence="1">Uncharacterized protein</fullName>
    </submittedName>
</protein>
<sequence>MRPWAERNEPISQILNMNNCSHNTMECSCSVSLQPD</sequence>
<evidence type="ECO:0000313" key="1">
    <source>
        <dbReference type="EMBL" id="JAH85469.1"/>
    </source>
</evidence>
<organism evidence="1">
    <name type="scientific">Anguilla anguilla</name>
    <name type="common">European freshwater eel</name>
    <name type="synonym">Muraena anguilla</name>
    <dbReference type="NCBI Taxonomy" id="7936"/>
    <lineage>
        <taxon>Eukaryota</taxon>
        <taxon>Metazoa</taxon>
        <taxon>Chordata</taxon>
        <taxon>Craniata</taxon>
        <taxon>Vertebrata</taxon>
        <taxon>Euteleostomi</taxon>
        <taxon>Actinopterygii</taxon>
        <taxon>Neopterygii</taxon>
        <taxon>Teleostei</taxon>
        <taxon>Anguilliformes</taxon>
        <taxon>Anguillidae</taxon>
        <taxon>Anguilla</taxon>
    </lineage>
</organism>
<dbReference type="EMBL" id="GBXM01023108">
    <property type="protein sequence ID" value="JAH85469.1"/>
    <property type="molecule type" value="Transcribed_RNA"/>
</dbReference>
<dbReference type="AlphaFoldDB" id="A0A0E9W533"/>
<name>A0A0E9W533_ANGAN</name>
<proteinExistence type="predicted"/>
<reference evidence="1" key="1">
    <citation type="submission" date="2014-11" db="EMBL/GenBank/DDBJ databases">
        <authorList>
            <person name="Amaro Gonzalez C."/>
        </authorList>
    </citation>
    <scope>NUCLEOTIDE SEQUENCE</scope>
</reference>
<reference evidence="1" key="2">
    <citation type="journal article" date="2015" name="Fish Shellfish Immunol.">
        <title>Early steps in the European eel (Anguilla anguilla)-Vibrio vulnificus interaction in the gills: Role of the RtxA13 toxin.</title>
        <authorList>
            <person name="Callol A."/>
            <person name="Pajuelo D."/>
            <person name="Ebbesson L."/>
            <person name="Teles M."/>
            <person name="MacKenzie S."/>
            <person name="Amaro C."/>
        </authorList>
    </citation>
    <scope>NUCLEOTIDE SEQUENCE</scope>
</reference>
<accession>A0A0E9W533</accession>